<name>A0AAD6KM25_9ROSI</name>
<gene>
    <name evidence="1" type="ORF">OIU84_026524</name>
</gene>
<protein>
    <submittedName>
        <fullName evidence="1">Uncharacterized protein</fullName>
    </submittedName>
</protein>
<sequence>MCLMNWKEVVLVGLELVSYFSLFYYANDLHTGIVSSIVFVFCLPETRGVKLSDTMDEQEEKEQFAMPQVFAALKRLEKYGSWRPNLFVDWVGGAAQKRSEQKFWCWDDMAD</sequence>
<comment type="caution">
    <text evidence="1">The sequence shown here is derived from an EMBL/GenBank/DDBJ whole genome shotgun (WGS) entry which is preliminary data.</text>
</comment>
<keyword evidence="2" id="KW-1185">Reference proteome</keyword>
<accession>A0AAD6KM25</accession>
<dbReference type="AlphaFoldDB" id="A0AAD6KM25"/>
<evidence type="ECO:0000313" key="2">
    <source>
        <dbReference type="Proteomes" id="UP001162972"/>
    </source>
</evidence>
<evidence type="ECO:0000313" key="1">
    <source>
        <dbReference type="EMBL" id="KAJ6425961.1"/>
    </source>
</evidence>
<dbReference type="EMBL" id="JAPFFJ010000006">
    <property type="protein sequence ID" value="KAJ6425961.1"/>
    <property type="molecule type" value="Genomic_DNA"/>
</dbReference>
<proteinExistence type="predicted"/>
<organism evidence="1 2">
    <name type="scientific">Salix udensis</name>
    <dbReference type="NCBI Taxonomy" id="889485"/>
    <lineage>
        <taxon>Eukaryota</taxon>
        <taxon>Viridiplantae</taxon>
        <taxon>Streptophyta</taxon>
        <taxon>Embryophyta</taxon>
        <taxon>Tracheophyta</taxon>
        <taxon>Spermatophyta</taxon>
        <taxon>Magnoliopsida</taxon>
        <taxon>eudicotyledons</taxon>
        <taxon>Gunneridae</taxon>
        <taxon>Pentapetalae</taxon>
        <taxon>rosids</taxon>
        <taxon>fabids</taxon>
        <taxon>Malpighiales</taxon>
        <taxon>Salicaceae</taxon>
        <taxon>Saliceae</taxon>
        <taxon>Salix</taxon>
    </lineage>
</organism>
<reference evidence="1 2" key="1">
    <citation type="journal article" date="2023" name="Int. J. Mol. Sci.">
        <title>De Novo Assembly and Annotation of 11 Diverse Shrub Willow (Salix) Genomes Reveals Novel Gene Organization in Sex-Linked Regions.</title>
        <authorList>
            <person name="Hyden B."/>
            <person name="Feng K."/>
            <person name="Yates T.B."/>
            <person name="Jawdy S."/>
            <person name="Cereghino C."/>
            <person name="Smart L.B."/>
            <person name="Muchero W."/>
        </authorList>
    </citation>
    <scope>NUCLEOTIDE SEQUENCE [LARGE SCALE GENOMIC DNA]</scope>
    <source>
        <tissue evidence="1">Shoot tip</tissue>
    </source>
</reference>
<dbReference type="Proteomes" id="UP001162972">
    <property type="component" value="Chromosome 16"/>
</dbReference>